<comment type="caution">
    <text evidence="1">The sequence shown here is derived from an EMBL/GenBank/DDBJ whole genome shotgun (WGS) entry which is preliminary data.</text>
</comment>
<dbReference type="AlphaFoldDB" id="A0A1F8B9E5"/>
<dbReference type="STRING" id="1802517.A2892_03060"/>
<dbReference type="Gene3D" id="2.30.130.30">
    <property type="entry name" value="Hypothetical protein"/>
    <property type="match status" value="1"/>
</dbReference>
<protein>
    <recommendedName>
        <fullName evidence="3">ASCH domain-containing protein</fullName>
    </recommendedName>
</protein>
<evidence type="ECO:0008006" key="3">
    <source>
        <dbReference type="Google" id="ProtNLM"/>
    </source>
</evidence>
<dbReference type="SUPFAM" id="SSF88697">
    <property type="entry name" value="PUA domain-like"/>
    <property type="match status" value="1"/>
</dbReference>
<gene>
    <name evidence="1" type="ORF">A2892_03060</name>
</gene>
<proteinExistence type="predicted"/>
<dbReference type="InterPro" id="IPR015947">
    <property type="entry name" value="PUA-like_sf"/>
</dbReference>
<evidence type="ECO:0000313" key="1">
    <source>
        <dbReference type="EMBL" id="OGM60299.1"/>
    </source>
</evidence>
<name>A0A1F8B9E5_9BACT</name>
<dbReference type="Proteomes" id="UP000176404">
    <property type="component" value="Unassembled WGS sequence"/>
</dbReference>
<sequence>MKKSWGLIPKIIDGTKTIESRWYLKKHLPWGKIKKGDNLYFKNSGEKVSVRISVKGVKQFENLTPAKVKKTLEKYGQKDGLGISDLSKFYRMFKDKKYCILVFLKNPQKVKPFNIDKSDFGAMSAWISVKNIKEIKVQDNL</sequence>
<reference evidence="1 2" key="1">
    <citation type="journal article" date="2016" name="Nat. Commun.">
        <title>Thousands of microbial genomes shed light on interconnected biogeochemical processes in an aquifer system.</title>
        <authorList>
            <person name="Anantharaman K."/>
            <person name="Brown C.T."/>
            <person name="Hug L.A."/>
            <person name="Sharon I."/>
            <person name="Castelle C.J."/>
            <person name="Probst A.J."/>
            <person name="Thomas B.C."/>
            <person name="Singh A."/>
            <person name="Wilkins M.J."/>
            <person name="Karaoz U."/>
            <person name="Brodie E.L."/>
            <person name="Williams K.H."/>
            <person name="Hubbard S.S."/>
            <person name="Banfield J.F."/>
        </authorList>
    </citation>
    <scope>NUCLEOTIDE SEQUENCE [LARGE SCALE GENOMIC DNA]</scope>
</reference>
<evidence type="ECO:0000313" key="2">
    <source>
        <dbReference type="Proteomes" id="UP000176404"/>
    </source>
</evidence>
<dbReference type="EMBL" id="MGHD01000005">
    <property type="protein sequence ID" value="OGM60299.1"/>
    <property type="molecule type" value="Genomic_DNA"/>
</dbReference>
<accession>A0A1F8B9E5</accession>
<organism evidence="1 2">
    <name type="scientific">Candidatus Woesebacteria bacterium RIFCSPLOWO2_01_FULL_39_10b</name>
    <dbReference type="NCBI Taxonomy" id="1802517"/>
    <lineage>
        <taxon>Bacteria</taxon>
        <taxon>Candidatus Woeseibacteriota</taxon>
    </lineage>
</organism>